<evidence type="ECO:0000259" key="1">
    <source>
        <dbReference type="Pfam" id="PF13683"/>
    </source>
</evidence>
<dbReference type="EMBL" id="JACWZY010000010">
    <property type="protein sequence ID" value="MBD2701845.1"/>
    <property type="molecule type" value="Genomic_DNA"/>
</dbReference>
<reference evidence="2" key="1">
    <citation type="submission" date="2020-09" db="EMBL/GenBank/DDBJ databases">
        <authorList>
            <person name="Kim M.K."/>
        </authorList>
    </citation>
    <scope>NUCLEOTIDE SEQUENCE</scope>
    <source>
        <strain evidence="2">BT702</strain>
    </source>
</reference>
<sequence>MRDHLAQVRKVIETWLKAYNIERTHQALGFMTPVEFKQAGLALLKI</sequence>
<dbReference type="Pfam" id="PF13683">
    <property type="entry name" value="rve_3"/>
    <property type="match status" value="1"/>
</dbReference>
<dbReference type="Proteomes" id="UP000598820">
    <property type="component" value="Unassembled WGS sequence"/>
</dbReference>
<gene>
    <name evidence="2" type="ORF">IC229_14430</name>
</gene>
<accession>A0A926XXA5</accession>
<dbReference type="RefSeq" id="WP_190887695.1">
    <property type="nucleotide sequence ID" value="NZ_JACWZY010000010.1"/>
</dbReference>
<name>A0A926XXA5_9BACT</name>
<organism evidence="2 3">
    <name type="scientific">Spirosoma profusum</name>
    <dbReference type="NCBI Taxonomy" id="2771354"/>
    <lineage>
        <taxon>Bacteria</taxon>
        <taxon>Pseudomonadati</taxon>
        <taxon>Bacteroidota</taxon>
        <taxon>Cytophagia</taxon>
        <taxon>Cytophagales</taxon>
        <taxon>Cytophagaceae</taxon>
        <taxon>Spirosoma</taxon>
    </lineage>
</organism>
<protein>
    <submittedName>
        <fullName evidence="2">Transposase</fullName>
    </submittedName>
</protein>
<proteinExistence type="predicted"/>
<comment type="caution">
    <text evidence="2">The sequence shown here is derived from an EMBL/GenBank/DDBJ whole genome shotgun (WGS) entry which is preliminary data.</text>
</comment>
<keyword evidence="3" id="KW-1185">Reference proteome</keyword>
<evidence type="ECO:0000313" key="2">
    <source>
        <dbReference type="EMBL" id="MBD2701845.1"/>
    </source>
</evidence>
<dbReference type="InterPro" id="IPR001584">
    <property type="entry name" value="Integrase_cat-core"/>
</dbReference>
<dbReference type="GO" id="GO:0015074">
    <property type="term" value="P:DNA integration"/>
    <property type="evidence" value="ECO:0007669"/>
    <property type="project" value="InterPro"/>
</dbReference>
<dbReference type="AlphaFoldDB" id="A0A926XXA5"/>
<dbReference type="InterPro" id="IPR012337">
    <property type="entry name" value="RNaseH-like_sf"/>
</dbReference>
<evidence type="ECO:0000313" key="3">
    <source>
        <dbReference type="Proteomes" id="UP000598820"/>
    </source>
</evidence>
<dbReference type="SUPFAM" id="SSF53098">
    <property type="entry name" value="Ribonuclease H-like"/>
    <property type="match status" value="1"/>
</dbReference>
<feature type="domain" description="Integrase catalytic" evidence="1">
    <location>
        <begin position="4"/>
        <end position="33"/>
    </location>
</feature>